<comment type="caution">
    <text evidence="4">The sequence shown here is derived from an EMBL/GenBank/DDBJ whole genome shotgun (WGS) entry which is preliminary data.</text>
</comment>
<name>A0A7Z0E6V2_9MICC</name>
<feature type="compositionally biased region" description="Low complexity" evidence="2">
    <location>
        <begin position="10"/>
        <end position="25"/>
    </location>
</feature>
<dbReference type="InterPro" id="IPR036629">
    <property type="entry name" value="YjbJ_sf"/>
</dbReference>
<dbReference type="RefSeq" id="WP_179441148.1">
    <property type="nucleotide sequence ID" value="NZ_BAAALK010000006.1"/>
</dbReference>
<feature type="region of interest" description="Disordered" evidence="2">
    <location>
        <begin position="1"/>
        <end position="64"/>
    </location>
</feature>
<dbReference type="SUPFAM" id="SSF69047">
    <property type="entry name" value="Hypothetical protein YjbJ"/>
    <property type="match status" value="1"/>
</dbReference>
<evidence type="ECO:0000313" key="5">
    <source>
        <dbReference type="Proteomes" id="UP000560069"/>
    </source>
</evidence>
<proteinExistence type="inferred from homology"/>
<gene>
    <name evidence="4" type="ORF">HNR11_000685</name>
</gene>
<feature type="compositionally biased region" description="Basic and acidic residues" evidence="2">
    <location>
        <begin position="40"/>
        <end position="64"/>
    </location>
</feature>
<dbReference type="Gene3D" id="1.10.1470.10">
    <property type="entry name" value="YjbJ"/>
    <property type="match status" value="1"/>
</dbReference>
<dbReference type="EMBL" id="JACCFQ010000001">
    <property type="protein sequence ID" value="NYJ16151.1"/>
    <property type="molecule type" value="Genomic_DNA"/>
</dbReference>
<reference evidence="4 5" key="1">
    <citation type="submission" date="2020-07" db="EMBL/GenBank/DDBJ databases">
        <title>Sequencing the genomes of 1000 actinobacteria strains.</title>
        <authorList>
            <person name="Klenk H.-P."/>
        </authorList>
    </citation>
    <scope>NUCLEOTIDE SEQUENCE [LARGE SCALE GENOMIC DNA]</scope>
    <source>
        <strain evidence="4 5">DSM 15664</strain>
    </source>
</reference>
<protein>
    <submittedName>
        <fullName evidence="4">Uncharacterized protein YjbJ (UPF0337 family)</fullName>
    </submittedName>
</protein>
<dbReference type="Proteomes" id="UP000560069">
    <property type="component" value="Unassembled WGS sequence"/>
</dbReference>
<comment type="similarity">
    <text evidence="1">Belongs to the UPF0337 (CsbD) family.</text>
</comment>
<feature type="domain" description="CsbD-like" evidence="3">
    <location>
        <begin position="5"/>
        <end position="57"/>
    </location>
</feature>
<accession>A0A7Z0E6V2</accession>
<evidence type="ECO:0000256" key="2">
    <source>
        <dbReference type="SAM" id="MobiDB-lite"/>
    </source>
</evidence>
<dbReference type="AlphaFoldDB" id="A0A7Z0E6V2"/>
<dbReference type="Pfam" id="PF05532">
    <property type="entry name" value="CsbD"/>
    <property type="match status" value="1"/>
</dbReference>
<evidence type="ECO:0000313" key="4">
    <source>
        <dbReference type="EMBL" id="NYJ16151.1"/>
    </source>
</evidence>
<evidence type="ECO:0000259" key="3">
    <source>
        <dbReference type="Pfam" id="PF05532"/>
    </source>
</evidence>
<evidence type="ECO:0000256" key="1">
    <source>
        <dbReference type="ARBA" id="ARBA00009129"/>
    </source>
</evidence>
<organism evidence="4 5">
    <name type="scientific">Nesterenkonia sandarakina</name>
    <dbReference type="NCBI Taxonomy" id="272918"/>
    <lineage>
        <taxon>Bacteria</taxon>
        <taxon>Bacillati</taxon>
        <taxon>Actinomycetota</taxon>
        <taxon>Actinomycetes</taxon>
        <taxon>Micrococcales</taxon>
        <taxon>Micrococcaceae</taxon>
        <taxon>Nesterenkonia</taxon>
    </lineage>
</organism>
<keyword evidence="5" id="KW-1185">Reference proteome</keyword>
<dbReference type="InterPro" id="IPR008462">
    <property type="entry name" value="CsbD"/>
</dbReference>
<sequence>MGIGDKISNAAEKAAGAAKETVGKATGDRETQAEGAAQKQKAEMKQAGEKTKDAAKDVRDGFTS</sequence>